<protein>
    <submittedName>
        <fullName evidence="1">Uncharacterized protein</fullName>
    </submittedName>
</protein>
<sequence length="80" mass="9746">MKNFCGLKTRGKIFKTHFEDIQFDARTDFGSKIYLTWNTTYSYRNESEYFIRNYTIFSDEFVMFGKNRINVSNYSESWVF</sequence>
<name>A0A6C0C9C5_9ZZZZ</name>
<proteinExistence type="predicted"/>
<organism evidence="1">
    <name type="scientific">viral metagenome</name>
    <dbReference type="NCBI Taxonomy" id="1070528"/>
    <lineage>
        <taxon>unclassified sequences</taxon>
        <taxon>metagenomes</taxon>
        <taxon>organismal metagenomes</taxon>
    </lineage>
</organism>
<dbReference type="AlphaFoldDB" id="A0A6C0C9C5"/>
<reference evidence="1" key="1">
    <citation type="journal article" date="2020" name="Nature">
        <title>Giant virus diversity and host interactions through global metagenomics.</title>
        <authorList>
            <person name="Schulz F."/>
            <person name="Roux S."/>
            <person name="Paez-Espino D."/>
            <person name="Jungbluth S."/>
            <person name="Walsh D.A."/>
            <person name="Denef V.J."/>
            <person name="McMahon K.D."/>
            <person name="Konstantinidis K.T."/>
            <person name="Eloe-Fadrosh E.A."/>
            <person name="Kyrpides N.C."/>
            <person name="Woyke T."/>
        </authorList>
    </citation>
    <scope>NUCLEOTIDE SEQUENCE</scope>
    <source>
        <strain evidence="1">GVMAG-M-3300020192-26</strain>
    </source>
</reference>
<evidence type="ECO:0000313" key="1">
    <source>
        <dbReference type="EMBL" id="QHT00269.1"/>
    </source>
</evidence>
<dbReference type="EMBL" id="MN739354">
    <property type="protein sequence ID" value="QHT00269.1"/>
    <property type="molecule type" value="Genomic_DNA"/>
</dbReference>
<accession>A0A6C0C9C5</accession>